<reference evidence="2" key="1">
    <citation type="journal article" date="2018" name="Nat. Microbiol.">
        <title>Leveraging single-cell genomics to expand the fungal tree of life.</title>
        <authorList>
            <person name="Ahrendt S.R."/>
            <person name="Quandt C.A."/>
            <person name="Ciobanu D."/>
            <person name="Clum A."/>
            <person name="Salamov A."/>
            <person name="Andreopoulos B."/>
            <person name="Cheng J.F."/>
            <person name="Woyke T."/>
            <person name="Pelin A."/>
            <person name="Henrissat B."/>
            <person name="Reynolds N.K."/>
            <person name="Benny G.L."/>
            <person name="Smith M.E."/>
            <person name="James T.Y."/>
            <person name="Grigoriev I.V."/>
        </authorList>
    </citation>
    <scope>NUCLEOTIDE SEQUENCE [LARGE SCALE GENOMIC DNA]</scope>
    <source>
        <strain evidence="2">RSA 468</strain>
    </source>
</reference>
<dbReference type="Proteomes" id="UP000268162">
    <property type="component" value="Unassembled WGS sequence"/>
</dbReference>
<dbReference type="EMBL" id="ML002713">
    <property type="protein sequence ID" value="RKP36136.1"/>
    <property type="molecule type" value="Genomic_DNA"/>
</dbReference>
<evidence type="ECO:0000313" key="1">
    <source>
        <dbReference type="EMBL" id="RKP36136.1"/>
    </source>
</evidence>
<accession>A0A4P9ZRH7</accession>
<proteinExistence type="predicted"/>
<name>A0A4P9ZRH7_9FUNG</name>
<protein>
    <recommendedName>
        <fullName evidence="3">F-box domain-containing protein</fullName>
    </recommendedName>
</protein>
<evidence type="ECO:0008006" key="3">
    <source>
        <dbReference type="Google" id="ProtNLM"/>
    </source>
</evidence>
<keyword evidence="2" id="KW-1185">Reference proteome</keyword>
<evidence type="ECO:0000313" key="2">
    <source>
        <dbReference type="Proteomes" id="UP000268162"/>
    </source>
</evidence>
<gene>
    <name evidence="1" type="ORF">BJ085DRAFT_35848</name>
</gene>
<sequence>MSINPMDMFSAELQQLLVSHVASHDKLTATNVNQQWRGIFLQETNARNAKAMDKFMLNPASYLPEGSSPAVLDSKLQDFSPLKNKINWYCTQ</sequence>
<organism evidence="1 2">
    <name type="scientific">Dimargaris cristalligena</name>
    <dbReference type="NCBI Taxonomy" id="215637"/>
    <lineage>
        <taxon>Eukaryota</taxon>
        <taxon>Fungi</taxon>
        <taxon>Fungi incertae sedis</taxon>
        <taxon>Zoopagomycota</taxon>
        <taxon>Kickxellomycotina</taxon>
        <taxon>Dimargaritomycetes</taxon>
        <taxon>Dimargaritales</taxon>
        <taxon>Dimargaritaceae</taxon>
        <taxon>Dimargaris</taxon>
    </lineage>
</organism>
<dbReference type="AlphaFoldDB" id="A0A4P9ZRH7"/>